<dbReference type="EMBL" id="KQ257451">
    <property type="protein sequence ID" value="KND03772.1"/>
    <property type="molecule type" value="Genomic_DNA"/>
</dbReference>
<accession>A0A0L0HRR6</accession>
<evidence type="ECO:0000256" key="1">
    <source>
        <dbReference type="ARBA" id="ARBA00022737"/>
    </source>
</evidence>
<dbReference type="SUPFAM" id="SSF52540">
    <property type="entry name" value="P-loop containing nucleoside triphosphate hydrolases"/>
    <property type="match status" value="2"/>
</dbReference>
<dbReference type="GeneID" id="27684909"/>
<dbReference type="RefSeq" id="XP_016611811.1">
    <property type="nucleotide sequence ID" value="XM_016749556.1"/>
</dbReference>
<dbReference type="SMART" id="SM00382">
    <property type="entry name" value="AAA"/>
    <property type="match status" value="2"/>
</dbReference>
<feature type="region of interest" description="Disordered" evidence="4">
    <location>
        <begin position="98"/>
        <end position="130"/>
    </location>
</feature>
<dbReference type="VEuPathDB" id="FungiDB:SPPG_01229"/>
<protein>
    <recommendedName>
        <fullName evidence="5">ABC transporter domain-containing protein</fullName>
    </recommendedName>
</protein>
<evidence type="ECO:0000256" key="3">
    <source>
        <dbReference type="ARBA" id="ARBA00022840"/>
    </source>
</evidence>
<gene>
    <name evidence="6" type="ORF">SPPG_01229</name>
</gene>
<dbReference type="STRING" id="645134.A0A0L0HRR6"/>
<dbReference type="InterPro" id="IPR017871">
    <property type="entry name" value="ABC_transporter-like_CS"/>
</dbReference>
<dbReference type="CDD" id="cd03221">
    <property type="entry name" value="ABCF_EF-3"/>
    <property type="match status" value="1"/>
</dbReference>
<dbReference type="Pfam" id="PF00005">
    <property type="entry name" value="ABC_tran"/>
    <property type="match status" value="2"/>
</dbReference>
<dbReference type="OrthoDB" id="2110130at2759"/>
<organism evidence="6 7">
    <name type="scientific">Spizellomyces punctatus (strain DAOM BR117)</name>
    <dbReference type="NCBI Taxonomy" id="645134"/>
    <lineage>
        <taxon>Eukaryota</taxon>
        <taxon>Fungi</taxon>
        <taxon>Fungi incertae sedis</taxon>
        <taxon>Chytridiomycota</taxon>
        <taxon>Chytridiomycota incertae sedis</taxon>
        <taxon>Chytridiomycetes</taxon>
        <taxon>Spizellomycetales</taxon>
        <taxon>Spizellomycetaceae</taxon>
        <taxon>Spizellomyces</taxon>
    </lineage>
</organism>
<evidence type="ECO:0000259" key="5">
    <source>
        <dbReference type="PROSITE" id="PS50893"/>
    </source>
</evidence>
<evidence type="ECO:0000256" key="4">
    <source>
        <dbReference type="SAM" id="MobiDB-lite"/>
    </source>
</evidence>
<reference evidence="6 7" key="1">
    <citation type="submission" date="2009-08" db="EMBL/GenBank/DDBJ databases">
        <title>The Genome Sequence of Spizellomyces punctatus strain DAOM BR117.</title>
        <authorList>
            <consortium name="The Broad Institute Genome Sequencing Platform"/>
            <person name="Russ C."/>
            <person name="Cuomo C."/>
            <person name="Shea T."/>
            <person name="Young S.K."/>
            <person name="Zeng Q."/>
            <person name="Koehrsen M."/>
            <person name="Haas B."/>
            <person name="Borodovsky M."/>
            <person name="Guigo R."/>
            <person name="Alvarado L."/>
            <person name="Berlin A."/>
            <person name="Bochicchio J."/>
            <person name="Borenstein D."/>
            <person name="Chapman S."/>
            <person name="Chen Z."/>
            <person name="Engels R."/>
            <person name="Freedman E."/>
            <person name="Gellesch M."/>
            <person name="Goldberg J."/>
            <person name="Griggs A."/>
            <person name="Gujja S."/>
            <person name="Heiman D."/>
            <person name="Hepburn T."/>
            <person name="Howarth C."/>
            <person name="Jen D."/>
            <person name="Larson L."/>
            <person name="Lewis B."/>
            <person name="Mehta T."/>
            <person name="Park D."/>
            <person name="Pearson M."/>
            <person name="Roberts A."/>
            <person name="Saif S."/>
            <person name="Shenoy N."/>
            <person name="Sisk P."/>
            <person name="Stolte C."/>
            <person name="Sykes S."/>
            <person name="Thomson T."/>
            <person name="Walk T."/>
            <person name="White J."/>
            <person name="Yandava C."/>
            <person name="Burger G."/>
            <person name="Gray M.W."/>
            <person name="Holland P.W.H."/>
            <person name="King N."/>
            <person name="Lang F.B.F."/>
            <person name="Roger A.J."/>
            <person name="Ruiz-Trillo I."/>
            <person name="Lander E."/>
            <person name="Nusbaum C."/>
        </authorList>
    </citation>
    <scope>NUCLEOTIDE SEQUENCE [LARGE SCALE GENOMIC DNA]</scope>
    <source>
        <strain evidence="6 7">DAOM BR117</strain>
    </source>
</reference>
<keyword evidence="7" id="KW-1185">Reference proteome</keyword>
<keyword evidence="3" id="KW-0067">ATP-binding</keyword>
<dbReference type="PROSITE" id="PS50893">
    <property type="entry name" value="ABC_TRANSPORTER_2"/>
    <property type="match status" value="2"/>
</dbReference>
<dbReference type="PANTHER" id="PTHR19211:SF129">
    <property type="entry name" value="ABC TRANSPORTER ATP-BINDING PROTEIN"/>
    <property type="match status" value="1"/>
</dbReference>
<dbReference type="OMA" id="RQIAHME"/>
<dbReference type="Proteomes" id="UP000053201">
    <property type="component" value="Unassembled WGS sequence"/>
</dbReference>
<name>A0A0L0HRR6_SPIPD</name>
<dbReference type="Gene3D" id="3.40.50.300">
    <property type="entry name" value="P-loop containing nucleotide triphosphate hydrolases"/>
    <property type="match status" value="2"/>
</dbReference>
<evidence type="ECO:0000313" key="6">
    <source>
        <dbReference type="EMBL" id="KND03772.1"/>
    </source>
</evidence>
<evidence type="ECO:0000256" key="2">
    <source>
        <dbReference type="ARBA" id="ARBA00022741"/>
    </source>
</evidence>
<dbReference type="PROSITE" id="PS00211">
    <property type="entry name" value="ABC_TRANSPORTER_1"/>
    <property type="match status" value="1"/>
</dbReference>
<keyword evidence="1" id="KW-0677">Repeat</keyword>
<dbReference type="FunFam" id="3.40.50.300:FF:000011">
    <property type="entry name" value="Putative ABC transporter ATP-binding component"/>
    <property type="match status" value="1"/>
</dbReference>
<proteinExistence type="predicted"/>
<evidence type="ECO:0000313" key="7">
    <source>
        <dbReference type="Proteomes" id="UP000053201"/>
    </source>
</evidence>
<dbReference type="eggNOG" id="KOG0062">
    <property type="taxonomic scope" value="Eukaryota"/>
</dbReference>
<keyword evidence="2" id="KW-0547">Nucleotide-binding</keyword>
<dbReference type="InterPro" id="IPR003439">
    <property type="entry name" value="ABC_transporter-like_ATP-bd"/>
</dbReference>
<feature type="domain" description="ABC transporter" evidence="5">
    <location>
        <begin position="156"/>
        <end position="473"/>
    </location>
</feature>
<dbReference type="InterPro" id="IPR003593">
    <property type="entry name" value="AAA+_ATPase"/>
</dbReference>
<dbReference type="InParanoid" id="A0A0L0HRR6"/>
<feature type="domain" description="ABC transporter" evidence="5">
    <location>
        <begin position="572"/>
        <end position="789"/>
    </location>
</feature>
<dbReference type="GO" id="GO:0016887">
    <property type="term" value="F:ATP hydrolysis activity"/>
    <property type="evidence" value="ECO:0007669"/>
    <property type="project" value="InterPro"/>
</dbReference>
<dbReference type="GO" id="GO:0005524">
    <property type="term" value="F:ATP binding"/>
    <property type="evidence" value="ECO:0007669"/>
    <property type="project" value="UniProtKB-KW"/>
</dbReference>
<sequence>MLTVKDIFDALPSSLLSEETEGYIRAVLGESDDTPLELDEVKEVLADFLQDAGWSQTQVDGFIAQFRQATPQAEPNAESGEHELKKLEESVKLSVNTEESAPKLVDLSPSKASSPPQSPRRPPPKTKRVAKTVEVVATSQVSRFHAETLDTLSNDVDLKGVNITVGDHALLVDANLRLFRGVHYGLIGRNGVGKSTLLKCIGHKQLIGFPTNIKVLYVEQLEGVEMSRPVVQVVMDADKEASRLRRETLLIQSVLEAPNPCEIAKAMRTIRLARLVEEKDAASELAVKRSGARGAEARKQLKQLESMVAEMEEAHKAPISQEEMDNAASEAQGVLADLYAMMDLHDNDAMEGKVRSILKGLGFPVEWHDRPLGELSGGWRIRVALAAALALRPDVLLLDEPTNHLDLPAILWLQSYLASLTDTTIVTVSHDRAFLNAVAQEIIVFKDQSLTYHTGNFDEYLQHTEEDRKYKEKMADAIEKKRTTAAKSVQTAMVRARQSGDDKKMAAMASKQRKLERLGMEVNEKGHRFKLNRDRAGYHSTMREEVKVERAEQASAWSIANPTPLRQGHAILEVEGVSVGFDARQPILSDVTMNVTQSSRIGIVGANGSGKTTLVKVLVDELSPFKGRVNRHPTAKIGYFTQHHVDDLHKYPADTSAISLLLQNQPGMREQDARAHLGKYGIKDAVALHPLRHLSGGQMVRVAFALSTFGSSPHLFVLDEPTNHLDYLTTQAMIEALKNFEGAVVIVSHDQYFVSEVANEVYLVMDGHVNRLEGGMQEYVALCTSRKRLK</sequence>
<dbReference type="PANTHER" id="PTHR19211">
    <property type="entry name" value="ATP-BINDING TRANSPORT PROTEIN-RELATED"/>
    <property type="match status" value="1"/>
</dbReference>
<dbReference type="AlphaFoldDB" id="A0A0L0HRR6"/>
<dbReference type="InterPro" id="IPR027417">
    <property type="entry name" value="P-loop_NTPase"/>
</dbReference>
<dbReference type="InterPro" id="IPR050611">
    <property type="entry name" value="ABCF"/>
</dbReference>